<dbReference type="PANTHER" id="PTHR22926">
    <property type="entry name" value="PHOSPHO-N-ACETYLMURAMOYL-PENTAPEPTIDE-TRANSFERASE"/>
    <property type="match status" value="1"/>
</dbReference>
<dbReference type="PANTHER" id="PTHR22926:SF3">
    <property type="entry name" value="UNDECAPRENYL-PHOSPHATE ALPHA-N-ACETYLGLUCOSAMINYL 1-PHOSPHATE TRANSFERASE"/>
    <property type="match status" value="1"/>
</dbReference>
<dbReference type="Pfam" id="PF00953">
    <property type="entry name" value="Glycos_transf_4"/>
    <property type="match status" value="1"/>
</dbReference>
<dbReference type="RefSeq" id="WP_344449177.1">
    <property type="nucleotide sequence ID" value="NZ_BAAATZ010000004.1"/>
</dbReference>
<feature type="transmembrane region" description="Helical" evidence="7">
    <location>
        <begin position="167"/>
        <end position="186"/>
    </location>
</feature>
<sequence>MREYLLVILTGITVTYLLVTPVKRLALLIGAQSPVRDRDVHSVPTPRVGGLAMFGGLLGALVMAKALPHMQKVFEETKTAEAVILAGGLIVLLGIADDLWDIDALTKLSGQVAASGILIMNGVRLTTIPMPDGGSLALPPQYGVPLTVFVVVATINAVNFIDGLDGLAAGVVGIAAFALFLLSYRLADVIDIPLLIGPTMIAGVLVGVCIGFLAHNFHPARIFMGDTGSMLIGLLISAATVQLIELFDPTLAEEYRIFPLWLPLLLVPMVVVVPYADMLLAVWRRTNQGRSPFAPDKHHLHHRLLRLGHSHRRSVLIMYGWVSLVGSCMVAISFVPPNSPDVLALVVGITLLVAALGAALMVGVPRIMARRAAAAAAEAVSDDTDSFTRQPV</sequence>
<comment type="subcellular location">
    <subcellularLocation>
        <location evidence="1">Cell membrane</location>
        <topology evidence="1">Multi-pass membrane protein</topology>
    </subcellularLocation>
</comment>
<feature type="transmembrane region" description="Helical" evidence="7">
    <location>
        <begin position="142"/>
        <end position="160"/>
    </location>
</feature>
<evidence type="ECO:0000256" key="7">
    <source>
        <dbReference type="SAM" id="Phobius"/>
    </source>
</evidence>
<organism evidence="8 9">
    <name type="scientific">Actinocorallia aurantiaca</name>
    <dbReference type="NCBI Taxonomy" id="46204"/>
    <lineage>
        <taxon>Bacteria</taxon>
        <taxon>Bacillati</taxon>
        <taxon>Actinomycetota</taxon>
        <taxon>Actinomycetes</taxon>
        <taxon>Streptosporangiales</taxon>
        <taxon>Thermomonosporaceae</taxon>
        <taxon>Actinocorallia</taxon>
    </lineage>
</organism>
<feature type="transmembrane region" description="Helical" evidence="7">
    <location>
        <begin position="227"/>
        <end position="244"/>
    </location>
</feature>
<keyword evidence="9" id="KW-1185">Reference proteome</keyword>
<keyword evidence="2" id="KW-1003">Cell membrane</keyword>
<feature type="transmembrane region" description="Helical" evidence="7">
    <location>
        <begin position="264"/>
        <end position="283"/>
    </location>
</feature>
<dbReference type="InterPro" id="IPR018480">
    <property type="entry name" value="PNAcMuramoyl-5peptid_Trfase_CS"/>
</dbReference>
<keyword evidence="4 7" id="KW-0812">Transmembrane</keyword>
<feature type="transmembrane region" description="Helical" evidence="7">
    <location>
        <begin position="316"/>
        <end position="336"/>
    </location>
</feature>
<dbReference type="EMBL" id="BAAATZ010000004">
    <property type="protein sequence ID" value="GAA2721564.1"/>
    <property type="molecule type" value="Genomic_DNA"/>
</dbReference>
<evidence type="ECO:0000313" key="8">
    <source>
        <dbReference type="EMBL" id="GAA2721564.1"/>
    </source>
</evidence>
<keyword evidence="6 7" id="KW-0472">Membrane</keyword>
<evidence type="ECO:0000256" key="6">
    <source>
        <dbReference type="ARBA" id="ARBA00023136"/>
    </source>
</evidence>
<evidence type="ECO:0000256" key="4">
    <source>
        <dbReference type="ARBA" id="ARBA00022692"/>
    </source>
</evidence>
<evidence type="ECO:0000313" key="9">
    <source>
        <dbReference type="Proteomes" id="UP001501842"/>
    </source>
</evidence>
<feature type="transmembrane region" description="Helical" evidence="7">
    <location>
        <begin position="342"/>
        <end position="364"/>
    </location>
</feature>
<protein>
    <submittedName>
        <fullName evidence="8">MraY family glycosyltransferase</fullName>
    </submittedName>
</protein>
<evidence type="ECO:0000256" key="3">
    <source>
        <dbReference type="ARBA" id="ARBA00022679"/>
    </source>
</evidence>
<evidence type="ECO:0000256" key="2">
    <source>
        <dbReference type="ARBA" id="ARBA00022475"/>
    </source>
</evidence>
<evidence type="ECO:0000256" key="5">
    <source>
        <dbReference type="ARBA" id="ARBA00022989"/>
    </source>
</evidence>
<feature type="transmembrane region" description="Helical" evidence="7">
    <location>
        <begin position="48"/>
        <end position="67"/>
    </location>
</feature>
<comment type="caution">
    <text evidence="8">The sequence shown here is derived from an EMBL/GenBank/DDBJ whole genome shotgun (WGS) entry which is preliminary data.</text>
</comment>
<name>A0ABP6GF18_9ACTN</name>
<feature type="transmembrane region" description="Helical" evidence="7">
    <location>
        <begin position="192"/>
        <end position="215"/>
    </location>
</feature>
<dbReference type="InterPro" id="IPR000715">
    <property type="entry name" value="Glycosyl_transferase_4"/>
</dbReference>
<gene>
    <name evidence="8" type="ORF">GCM10010439_12090</name>
</gene>
<dbReference type="Proteomes" id="UP001501842">
    <property type="component" value="Unassembled WGS sequence"/>
</dbReference>
<keyword evidence="3" id="KW-0808">Transferase</keyword>
<dbReference type="PROSITE" id="PS01348">
    <property type="entry name" value="MRAY_2"/>
    <property type="match status" value="1"/>
</dbReference>
<feature type="transmembrane region" description="Helical" evidence="7">
    <location>
        <begin position="79"/>
        <end position="96"/>
    </location>
</feature>
<proteinExistence type="predicted"/>
<accession>A0ABP6GF18</accession>
<evidence type="ECO:0000256" key="1">
    <source>
        <dbReference type="ARBA" id="ARBA00004651"/>
    </source>
</evidence>
<dbReference type="CDD" id="cd06853">
    <property type="entry name" value="GT_WecA_like"/>
    <property type="match status" value="1"/>
</dbReference>
<reference evidence="9" key="1">
    <citation type="journal article" date="2019" name="Int. J. Syst. Evol. Microbiol.">
        <title>The Global Catalogue of Microorganisms (GCM) 10K type strain sequencing project: providing services to taxonomists for standard genome sequencing and annotation.</title>
        <authorList>
            <consortium name="The Broad Institute Genomics Platform"/>
            <consortium name="The Broad Institute Genome Sequencing Center for Infectious Disease"/>
            <person name="Wu L."/>
            <person name="Ma J."/>
        </authorList>
    </citation>
    <scope>NUCLEOTIDE SEQUENCE [LARGE SCALE GENOMIC DNA]</scope>
    <source>
        <strain evidence="9">JCM 8201</strain>
    </source>
</reference>
<keyword evidence="5 7" id="KW-1133">Transmembrane helix</keyword>